<accession>A0ACB5RHQ5</accession>
<comment type="caution">
    <text evidence="1">The sequence shown here is derived from an EMBL/GenBank/DDBJ whole genome shotgun (WGS) entry which is preliminary data.</text>
</comment>
<organism evidence="1 2">
    <name type="scientific">Inconstantimicrobium mannanitabidum</name>
    <dbReference type="NCBI Taxonomy" id="1604901"/>
    <lineage>
        <taxon>Bacteria</taxon>
        <taxon>Bacillati</taxon>
        <taxon>Bacillota</taxon>
        <taxon>Clostridia</taxon>
        <taxon>Eubacteriales</taxon>
        <taxon>Clostridiaceae</taxon>
        <taxon>Inconstantimicrobium</taxon>
    </lineage>
</organism>
<evidence type="ECO:0000313" key="2">
    <source>
        <dbReference type="Proteomes" id="UP001058074"/>
    </source>
</evidence>
<gene>
    <name evidence="1" type="ORF">rsdtw13_38710</name>
</gene>
<protein>
    <submittedName>
        <fullName evidence="1">Uncharacterized protein</fullName>
    </submittedName>
</protein>
<reference evidence="1" key="1">
    <citation type="journal article" date="2025" name="Int. J. Syst. Evol. Microbiol.">
        <title>Inconstantimicrobium mannanitabidum sp. nov., a novel member of the family Clostridiaceae isolated from anoxic soil under the treatment of reductive soil disinfestation.</title>
        <authorList>
            <person name="Ueki A."/>
            <person name="Tonouchi A."/>
            <person name="Honma S."/>
            <person name="Kaku N."/>
            <person name="Ueki K."/>
        </authorList>
    </citation>
    <scope>NUCLEOTIDE SEQUENCE</scope>
    <source>
        <strain evidence="1">TW13</strain>
    </source>
</reference>
<proteinExistence type="predicted"/>
<dbReference type="Proteomes" id="UP001058074">
    <property type="component" value="Unassembled WGS sequence"/>
</dbReference>
<keyword evidence="2" id="KW-1185">Reference proteome</keyword>
<dbReference type="EMBL" id="BROD01000001">
    <property type="protein sequence ID" value="GKX68613.1"/>
    <property type="molecule type" value="Genomic_DNA"/>
</dbReference>
<name>A0ACB5RHQ5_9CLOT</name>
<evidence type="ECO:0000313" key="1">
    <source>
        <dbReference type="EMBL" id="GKX68613.1"/>
    </source>
</evidence>
<sequence length="166" mass="18292">MKNKVIIGLSVVVCILLISTVVLGVKLNDTKKADKTKSNITTPKVEEDVSAVEIKFSGEITNKEKAYALVTKYLEQYKKGSLGSQQILDYKVGVIKVRAAKDLGFECSFDFSVKPKDANAWLVGSAKQEGEWISKDMFVEVKKSGDLYTFNIPATSPNAENSSEFK</sequence>